<name>A0A0B4G7V9_METGA</name>
<organism evidence="1 2">
    <name type="scientific">Metarhizium guizhouense (strain ARSEF 977)</name>
    <dbReference type="NCBI Taxonomy" id="1276136"/>
    <lineage>
        <taxon>Eukaryota</taxon>
        <taxon>Fungi</taxon>
        <taxon>Dikarya</taxon>
        <taxon>Ascomycota</taxon>
        <taxon>Pezizomycotina</taxon>
        <taxon>Sordariomycetes</taxon>
        <taxon>Hypocreomycetidae</taxon>
        <taxon>Hypocreales</taxon>
        <taxon>Clavicipitaceae</taxon>
        <taxon>Metarhizium</taxon>
    </lineage>
</organism>
<gene>
    <name evidence="1" type="ORF">MGU_09892</name>
</gene>
<reference evidence="1 2" key="1">
    <citation type="journal article" date="2014" name="Proc. Natl. Acad. Sci. U.S.A.">
        <title>Trajectory and genomic determinants of fungal-pathogen speciation and host adaptation.</title>
        <authorList>
            <person name="Hu X."/>
            <person name="Xiao G."/>
            <person name="Zheng P."/>
            <person name="Shang Y."/>
            <person name="Su Y."/>
            <person name="Zhang X."/>
            <person name="Liu X."/>
            <person name="Zhan S."/>
            <person name="St Leger R.J."/>
            <person name="Wang C."/>
        </authorList>
    </citation>
    <scope>NUCLEOTIDE SEQUENCE [LARGE SCALE GENOMIC DNA]</scope>
    <source>
        <strain evidence="1 2">ARSEF 977</strain>
    </source>
</reference>
<evidence type="ECO:0000313" key="2">
    <source>
        <dbReference type="Proteomes" id="UP000031192"/>
    </source>
</evidence>
<evidence type="ECO:0000313" key="1">
    <source>
        <dbReference type="EMBL" id="KID82800.1"/>
    </source>
</evidence>
<dbReference type="Gene3D" id="3.40.390.10">
    <property type="entry name" value="Collagenase (Catalytic Domain)"/>
    <property type="match status" value="1"/>
</dbReference>
<comment type="caution">
    <text evidence="1">The sequence shown here is derived from an EMBL/GenBank/DDBJ whole genome shotgun (WGS) entry which is preliminary data.</text>
</comment>
<dbReference type="AlphaFoldDB" id="A0A0B4G7V9"/>
<keyword evidence="2" id="KW-1185">Reference proteome</keyword>
<sequence length="94" mass="10606">MGLTTVHEVGHWLGLADIYKVKPLWGTEEDFSKARAACLKLDGTCDTQVECLNYMSYASDKCKNEFNPEQIRFMKTYAKEMLAGGTPQPIEIDL</sequence>
<dbReference type="SUPFAM" id="SSF55486">
    <property type="entry name" value="Metalloproteases ('zincins'), catalytic domain"/>
    <property type="match status" value="1"/>
</dbReference>
<proteinExistence type="predicted"/>
<dbReference type="GO" id="GO:0008237">
    <property type="term" value="F:metallopeptidase activity"/>
    <property type="evidence" value="ECO:0007669"/>
    <property type="project" value="InterPro"/>
</dbReference>
<protein>
    <submittedName>
        <fullName evidence="1">2OG-Fe(II) oxygenase</fullName>
    </submittedName>
</protein>
<dbReference type="EMBL" id="AZNH01000074">
    <property type="protein sequence ID" value="KID82800.1"/>
    <property type="molecule type" value="Genomic_DNA"/>
</dbReference>
<accession>A0A0B4G7V9</accession>
<dbReference type="Proteomes" id="UP000031192">
    <property type="component" value="Unassembled WGS sequence"/>
</dbReference>
<dbReference type="OrthoDB" id="536211at2759"/>
<dbReference type="HOGENOM" id="CLU_2386647_0_0_1"/>
<dbReference type="InterPro" id="IPR024079">
    <property type="entry name" value="MetalloPept_cat_dom_sf"/>
</dbReference>